<sequence length="99" mass="10035">MSALITAVPPSPHDGFLDSLDLARAEPMPGAGMTLAVASTGRTSHPRIWDVGNVLPPGANVPMSMGAASFTGGAVNGWLVEDAFDLAVAGRVVEPVEAP</sequence>
<accession>A0ABY8Q0V5</accession>
<reference evidence="1 2" key="1">
    <citation type="journal article" date="2008" name="Int. J. Syst. Evol. Microbiol.">
        <title>Tessaracoccus flavescens sp. nov., isolated from marine sediment.</title>
        <authorList>
            <person name="Lee D.W."/>
            <person name="Lee S.D."/>
        </authorList>
    </citation>
    <scope>NUCLEOTIDE SEQUENCE [LARGE SCALE GENOMIC DNA]</scope>
    <source>
        <strain evidence="1 2">T21</strain>
    </source>
</reference>
<evidence type="ECO:0000313" key="2">
    <source>
        <dbReference type="Proteomes" id="UP001244136"/>
    </source>
</evidence>
<dbReference type="EMBL" id="CP123967">
    <property type="protein sequence ID" value="WGT48459.1"/>
    <property type="molecule type" value="Genomic_DNA"/>
</dbReference>
<dbReference type="Gene3D" id="3.50.50.60">
    <property type="entry name" value="FAD/NAD(P)-binding domain"/>
    <property type="match status" value="1"/>
</dbReference>
<organism evidence="1 2">
    <name type="scientific">Tessaracoccus lacteus</name>
    <dbReference type="NCBI Taxonomy" id="3041766"/>
    <lineage>
        <taxon>Bacteria</taxon>
        <taxon>Bacillati</taxon>
        <taxon>Actinomycetota</taxon>
        <taxon>Actinomycetes</taxon>
        <taxon>Propionibacteriales</taxon>
        <taxon>Propionibacteriaceae</taxon>
        <taxon>Tessaracoccus</taxon>
    </lineage>
</organism>
<proteinExistence type="predicted"/>
<name>A0ABY8Q0V5_9ACTN</name>
<dbReference type="Proteomes" id="UP001244136">
    <property type="component" value="Chromosome"/>
</dbReference>
<dbReference type="InterPro" id="IPR036188">
    <property type="entry name" value="FAD/NAD-bd_sf"/>
</dbReference>
<protein>
    <submittedName>
        <fullName evidence="1">Uncharacterized protein</fullName>
    </submittedName>
</protein>
<evidence type="ECO:0000313" key="1">
    <source>
        <dbReference type="EMBL" id="WGT48459.1"/>
    </source>
</evidence>
<keyword evidence="2" id="KW-1185">Reference proteome</keyword>
<dbReference type="RefSeq" id="WP_281146085.1">
    <property type="nucleotide sequence ID" value="NZ_CP123967.1"/>
</dbReference>
<gene>
    <name evidence="1" type="ORF">QH948_06885</name>
</gene>